<name>A0A9P5X0X2_9AGAR</name>
<reference evidence="1" key="1">
    <citation type="submission" date="2020-11" db="EMBL/GenBank/DDBJ databases">
        <authorList>
            <consortium name="DOE Joint Genome Institute"/>
            <person name="Ahrendt S."/>
            <person name="Riley R."/>
            <person name="Andreopoulos W."/>
            <person name="Labutti K."/>
            <person name="Pangilinan J."/>
            <person name="Ruiz-Duenas F.J."/>
            <person name="Barrasa J.M."/>
            <person name="Sanchez-Garcia M."/>
            <person name="Camarero S."/>
            <person name="Miyauchi S."/>
            <person name="Serrano A."/>
            <person name="Linde D."/>
            <person name="Babiker R."/>
            <person name="Drula E."/>
            <person name="Ayuso-Fernandez I."/>
            <person name="Pacheco R."/>
            <person name="Padilla G."/>
            <person name="Ferreira P."/>
            <person name="Barriuso J."/>
            <person name="Kellner H."/>
            <person name="Castanera R."/>
            <person name="Alfaro M."/>
            <person name="Ramirez L."/>
            <person name="Pisabarro A.G."/>
            <person name="Kuo A."/>
            <person name="Tritt A."/>
            <person name="Lipzen A."/>
            <person name="He G."/>
            <person name="Yan M."/>
            <person name="Ng V."/>
            <person name="Cullen D."/>
            <person name="Martin F."/>
            <person name="Rosso M.-N."/>
            <person name="Henrissat B."/>
            <person name="Hibbett D."/>
            <person name="Martinez A.T."/>
            <person name="Grigoriev I.V."/>
        </authorList>
    </citation>
    <scope>NUCLEOTIDE SEQUENCE</scope>
    <source>
        <strain evidence="1">MF-IS2</strain>
    </source>
</reference>
<accession>A0A9P5X0X2</accession>
<organism evidence="1 2">
    <name type="scientific">Macrolepiota fuliginosa MF-IS2</name>
    <dbReference type="NCBI Taxonomy" id="1400762"/>
    <lineage>
        <taxon>Eukaryota</taxon>
        <taxon>Fungi</taxon>
        <taxon>Dikarya</taxon>
        <taxon>Basidiomycota</taxon>
        <taxon>Agaricomycotina</taxon>
        <taxon>Agaricomycetes</taxon>
        <taxon>Agaricomycetidae</taxon>
        <taxon>Agaricales</taxon>
        <taxon>Agaricineae</taxon>
        <taxon>Agaricaceae</taxon>
        <taxon>Macrolepiota</taxon>
    </lineage>
</organism>
<evidence type="ECO:0000313" key="2">
    <source>
        <dbReference type="Proteomes" id="UP000807342"/>
    </source>
</evidence>
<proteinExistence type="predicted"/>
<evidence type="ECO:0008006" key="3">
    <source>
        <dbReference type="Google" id="ProtNLM"/>
    </source>
</evidence>
<feature type="non-terminal residue" evidence="1">
    <location>
        <position position="270"/>
    </location>
</feature>
<gene>
    <name evidence="1" type="ORF">P691DRAFT_683477</name>
</gene>
<dbReference type="Proteomes" id="UP000807342">
    <property type="component" value="Unassembled WGS sequence"/>
</dbReference>
<evidence type="ECO:0000313" key="1">
    <source>
        <dbReference type="EMBL" id="KAF9441569.1"/>
    </source>
</evidence>
<dbReference type="AlphaFoldDB" id="A0A9P5X0X2"/>
<comment type="caution">
    <text evidence="1">The sequence shown here is derived from an EMBL/GenBank/DDBJ whole genome shotgun (WGS) entry which is preliminary data.</text>
</comment>
<protein>
    <recommendedName>
        <fullName evidence="3">RNase H type-1 domain-containing protein</fullName>
    </recommendedName>
</protein>
<dbReference type="EMBL" id="MU151858">
    <property type="protein sequence ID" value="KAF9441569.1"/>
    <property type="molecule type" value="Genomic_DNA"/>
</dbReference>
<dbReference type="OrthoDB" id="3261222at2759"/>
<sequence length="270" mass="30048">MARPPLVLRGHEVKTAEVYKYLGVHIDSELRWKIQEERVVAKATKWVLMFKRLADEMAVPWGGHTQDDIRTGHLVQPPNTQRGGEEEDWIIQRIAALAITGGLHTMPNDLLDAHMGLTPLQLSLDKICHRNTTRICTIPGTNPLTHIARRCVTRPSKKHLSNLQVLLEQYGLNPATIEIICPPAFTSADPLPLGTSIAETREDPMREEQMDNSRYKIYSDGSGQDGRVGVAAILLEEGNLRPTKTLQFHLGTTAEHTTYEAEAVGALLAM</sequence>
<keyword evidence="2" id="KW-1185">Reference proteome</keyword>